<evidence type="ECO:0000256" key="11">
    <source>
        <dbReference type="ARBA" id="ARBA00023270"/>
    </source>
</evidence>
<evidence type="ECO:0000256" key="2">
    <source>
        <dbReference type="ARBA" id="ARBA00004141"/>
    </source>
</evidence>
<keyword evidence="5" id="KW-0068">Autocatalytic cleavage</keyword>
<dbReference type="Pfam" id="PF04193">
    <property type="entry name" value="PQ-loop"/>
    <property type="match status" value="1"/>
</dbReference>
<evidence type="ECO:0000256" key="1">
    <source>
        <dbReference type="ARBA" id="ARBA00001928"/>
    </source>
</evidence>
<feature type="compositionally biased region" description="Basic and acidic residues" evidence="13">
    <location>
        <begin position="110"/>
        <end position="122"/>
    </location>
</feature>
<feature type="transmembrane region" description="Helical" evidence="14">
    <location>
        <begin position="70"/>
        <end position="89"/>
    </location>
</feature>
<keyword evidence="6 14" id="KW-1133">Transmembrane helix</keyword>
<gene>
    <name evidence="15" type="ORF">GOCE00092_LOCUS11318</name>
</gene>
<dbReference type="Pfam" id="PF02675">
    <property type="entry name" value="AdoMet_dc"/>
    <property type="match status" value="1"/>
</dbReference>
<dbReference type="Gene3D" id="1.20.1280.290">
    <property type="match status" value="1"/>
</dbReference>
<accession>A0A7S1Y593</accession>
<dbReference type="InterPro" id="IPR016067">
    <property type="entry name" value="S-AdoMet_deCO2ase_core"/>
</dbReference>
<dbReference type="InterPro" id="IPR006603">
    <property type="entry name" value="PQ-loop_rpt"/>
</dbReference>
<dbReference type="GO" id="GO:0016020">
    <property type="term" value="C:membrane"/>
    <property type="evidence" value="ECO:0007669"/>
    <property type="project" value="UniProtKB-SubCell"/>
</dbReference>
<evidence type="ECO:0000256" key="6">
    <source>
        <dbReference type="ARBA" id="ARBA00022989"/>
    </source>
</evidence>
<evidence type="ECO:0000256" key="12">
    <source>
        <dbReference type="ARBA" id="ARBA00023317"/>
    </source>
</evidence>
<evidence type="ECO:0008006" key="16">
    <source>
        <dbReference type="Google" id="ProtNLM"/>
    </source>
</evidence>
<evidence type="ECO:0000256" key="7">
    <source>
        <dbReference type="ARBA" id="ARBA00023115"/>
    </source>
</evidence>
<dbReference type="AlphaFoldDB" id="A0A7S1Y593"/>
<dbReference type="EMBL" id="HBGK01022093">
    <property type="protein sequence ID" value="CAD9282407.1"/>
    <property type="molecule type" value="Transcribed_RNA"/>
</dbReference>
<evidence type="ECO:0000256" key="10">
    <source>
        <dbReference type="ARBA" id="ARBA00023239"/>
    </source>
</evidence>
<evidence type="ECO:0000256" key="4">
    <source>
        <dbReference type="ARBA" id="ARBA00022793"/>
    </source>
</evidence>
<dbReference type="InterPro" id="IPR003826">
    <property type="entry name" value="AdoMetDC_fam_prok"/>
</dbReference>
<feature type="transmembrane region" description="Helical" evidence="14">
    <location>
        <begin position="14"/>
        <end position="32"/>
    </location>
</feature>
<keyword evidence="3 14" id="KW-0812">Transmembrane</keyword>
<keyword evidence="4" id="KW-0210">Decarboxylase</keyword>
<proteinExistence type="predicted"/>
<feature type="transmembrane region" description="Helical" evidence="14">
    <location>
        <begin position="44"/>
        <end position="64"/>
    </location>
</feature>
<reference evidence="15" key="1">
    <citation type="submission" date="2021-01" db="EMBL/GenBank/DDBJ databases">
        <authorList>
            <person name="Corre E."/>
            <person name="Pelletier E."/>
            <person name="Niang G."/>
            <person name="Scheremetjew M."/>
            <person name="Finn R."/>
            <person name="Kale V."/>
            <person name="Holt S."/>
            <person name="Cochrane G."/>
            <person name="Meng A."/>
            <person name="Brown T."/>
            <person name="Cohen L."/>
        </authorList>
    </citation>
    <scope>NUCLEOTIDE SEQUENCE</scope>
    <source>
        <strain evidence="15">CCMP 410</strain>
    </source>
</reference>
<feature type="region of interest" description="Disordered" evidence="13">
    <location>
        <begin position="97"/>
        <end position="125"/>
    </location>
</feature>
<name>A0A7S1Y593_9STRA</name>
<dbReference type="SUPFAM" id="SSF56276">
    <property type="entry name" value="S-adenosylmethionine decarboxylase"/>
    <property type="match status" value="1"/>
</dbReference>
<evidence type="ECO:0000256" key="8">
    <source>
        <dbReference type="ARBA" id="ARBA00023136"/>
    </source>
</evidence>
<dbReference type="Gene3D" id="3.60.90.10">
    <property type="entry name" value="S-adenosylmethionine decarboxylase"/>
    <property type="match status" value="1"/>
</dbReference>
<evidence type="ECO:0000256" key="13">
    <source>
        <dbReference type="SAM" id="MobiDB-lite"/>
    </source>
</evidence>
<sequence length="304" mass="33641">MSDLSGYEVDYIEIIGYVGGVVLAVALVPQVIKSWKEKSTADISYSWQVIYIVGLWLNFAYFILVDAVAAWVTLLFEIVCAHLLVLLKLRFDGCSTRSRGHKNSTDMDGEDKTESSDSETHSCRTSIDPSIMMSGSKHNITKTMTVAETFCFGKRASVDKGELVSNAYRGFHFTIDIRFDDPVNPAELGDEVMKEMLSAAKRHGVRSVGELLQVFDGTVSPPGFASAVLLDESHMTAHCYSDEGMLAFDCFTCGSNPEGTRRVTLDMVKFFKARLGAGTKVDLGHMPRFPEKQLKSKYEVVSEP</sequence>
<keyword evidence="12" id="KW-0670">Pyruvate</keyword>
<dbReference type="GO" id="GO:0004014">
    <property type="term" value="F:adenosylmethionine decarboxylase activity"/>
    <property type="evidence" value="ECO:0007669"/>
    <property type="project" value="InterPro"/>
</dbReference>
<comment type="subcellular location">
    <subcellularLocation>
        <location evidence="2">Membrane</location>
        <topology evidence="2">Multi-pass membrane protein</topology>
    </subcellularLocation>
</comment>
<keyword evidence="10" id="KW-0456">Lyase</keyword>
<organism evidence="15">
    <name type="scientific">Grammatophora oceanica</name>
    <dbReference type="NCBI Taxonomy" id="210454"/>
    <lineage>
        <taxon>Eukaryota</taxon>
        <taxon>Sar</taxon>
        <taxon>Stramenopiles</taxon>
        <taxon>Ochrophyta</taxon>
        <taxon>Bacillariophyta</taxon>
        <taxon>Fragilariophyceae</taxon>
        <taxon>Fragilariophycidae</taxon>
        <taxon>Rhabdonematales</taxon>
        <taxon>Grammatophoraceae</taxon>
        <taxon>Grammatophora</taxon>
    </lineage>
</organism>
<evidence type="ECO:0000256" key="14">
    <source>
        <dbReference type="SAM" id="Phobius"/>
    </source>
</evidence>
<evidence type="ECO:0000256" key="3">
    <source>
        <dbReference type="ARBA" id="ARBA00022692"/>
    </source>
</evidence>
<keyword evidence="7" id="KW-0620">Polyamine biosynthesis</keyword>
<evidence type="ECO:0000256" key="5">
    <source>
        <dbReference type="ARBA" id="ARBA00022813"/>
    </source>
</evidence>
<evidence type="ECO:0000313" key="15">
    <source>
        <dbReference type="EMBL" id="CAD9282407.1"/>
    </source>
</evidence>
<dbReference type="GO" id="GO:0008295">
    <property type="term" value="P:spermidine biosynthetic process"/>
    <property type="evidence" value="ECO:0007669"/>
    <property type="project" value="InterPro"/>
</dbReference>
<evidence type="ECO:0000256" key="9">
    <source>
        <dbReference type="ARBA" id="ARBA00023145"/>
    </source>
</evidence>
<keyword evidence="9" id="KW-0865">Zymogen</keyword>
<keyword evidence="11" id="KW-0704">Schiff base</keyword>
<comment type="cofactor">
    <cofactor evidence="1">
        <name>pyruvate</name>
        <dbReference type="ChEBI" id="CHEBI:15361"/>
    </cofactor>
</comment>
<protein>
    <recommendedName>
        <fullName evidence="16">Adenosylmethionine decarboxylase</fullName>
    </recommendedName>
</protein>
<keyword evidence="8 14" id="KW-0472">Membrane</keyword>